<organism evidence="2 3">
    <name type="scientific">Pleurodeles waltl</name>
    <name type="common">Iberian ribbed newt</name>
    <dbReference type="NCBI Taxonomy" id="8319"/>
    <lineage>
        <taxon>Eukaryota</taxon>
        <taxon>Metazoa</taxon>
        <taxon>Chordata</taxon>
        <taxon>Craniata</taxon>
        <taxon>Vertebrata</taxon>
        <taxon>Euteleostomi</taxon>
        <taxon>Amphibia</taxon>
        <taxon>Batrachia</taxon>
        <taxon>Caudata</taxon>
        <taxon>Salamandroidea</taxon>
        <taxon>Salamandridae</taxon>
        <taxon>Pleurodelinae</taxon>
        <taxon>Pleurodeles</taxon>
    </lineage>
</organism>
<dbReference type="InterPro" id="IPR008919">
    <property type="entry name" value="Retrov_capsid_N"/>
</dbReference>
<sequence>MEEVAEEEEGGGKGEGVDSKLNKLLDLMREHRHKFKEGAVTPERKISKQHPVRCVPPLGDRFAPLHASPEPPSSEELYEETEEALDWFFEQEPPLTAEEQELVRTVTLWTSQSKIYNSDIIAQLYSSLPLTQCRLASLYMTQHLMTLNRVFRPHQSALEDLLSKCTSLTFLQDPAHFLNIFLDARQEYHDEVARTLLWARHTDYGEKEMYRQYPLREVHPRVNAANELQKVFVYTPLTKLEIMKMKEIVPPHSKDPVGFFKELTDVLTMGIYTLTDLTIILKNLLPPGIYEKLRGQDWLVDNANLNWAALETNDNARAAGADIPDDVKLAPTLILKVLPQLLTTRKEDWDAISACKQKPGEDIGDYYTRLEKCFTANSGLKLESDSYAHLFVSKLVENSLPKLRERVQKKRYRYSLRMSLFTKFKYRAKEKKLLEKAIALPPKDSPTRFMYNKHGMPAIVFLDLWVEYTSQLTERFKWPSTGIFDIENVLKVEEQLFKRKARQGQLEAIEWWRKEAHRRQEKAQGKVEKAQRMSGKNRQEELQEKGKEVVLEQMIRESQGNVTGL</sequence>
<feature type="region of interest" description="Disordered" evidence="1">
    <location>
        <begin position="1"/>
        <end position="20"/>
    </location>
</feature>
<comment type="caution">
    <text evidence="2">The sequence shown here is derived from an EMBL/GenBank/DDBJ whole genome shotgun (WGS) entry which is preliminary data.</text>
</comment>
<name>A0AAV7MZ85_PLEWA</name>
<keyword evidence="3" id="KW-1185">Reference proteome</keyword>
<evidence type="ECO:0000313" key="2">
    <source>
        <dbReference type="EMBL" id="KAJ1108972.1"/>
    </source>
</evidence>
<dbReference type="Proteomes" id="UP001066276">
    <property type="component" value="Chromosome 9"/>
</dbReference>
<dbReference type="InterPro" id="IPR050462">
    <property type="entry name" value="Retroviral_Gag-Pol_poly"/>
</dbReference>
<dbReference type="PANTHER" id="PTHR33166">
    <property type="entry name" value="GAG_P30 DOMAIN-CONTAINING PROTEIN"/>
    <property type="match status" value="1"/>
</dbReference>
<feature type="compositionally biased region" description="Basic and acidic residues" evidence="1">
    <location>
        <begin position="10"/>
        <end position="20"/>
    </location>
</feature>
<gene>
    <name evidence="2" type="ORF">NDU88_006342</name>
</gene>
<feature type="region of interest" description="Disordered" evidence="1">
    <location>
        <begin position="522"/>
        <end position="545"/>
    </location>
</feature>
<evidence type="ECO:0000313" key="3">
    <source>
        <dbReference type="Proteomes" id="UP001066276"/>
    </source>
</evidence>
<dbReference type="GO" id="GO:0016032">
    <property type="term" value="P:viral process"/>
    <property type="evidence" value="ECO:0007669"/>
    <property type="project" value="InterPro"/>
</dbReference>
<proteinExistence type="predicted"/>
<dbReference type="Gene3D" id="1.10.375.10">
    <property type="entry name" value="Human Immunodeficiency Virus Type 1 Capsid Protein"/>
    <property type="match status" value="1"/>
</dbReference>
<evidence type="ECO:0000256" key="1">
    <source>
        <dbReference type="SAM" id="MobiDB-lite"/>
    </source>
</evidence>
<reference evidence="2" key="1">
    <citation type="journal article" date="2022" name="bioRxiv">
        <title>Sequencing and chromosome-scale assembly of the giantPleurodeles waltlgenome.</title>
        <authorList>
            <person name="Brown T."/>
            <person name="Elewa A."/>
            <person name="Iarovenko S."/>
            <person name="Subramanian E."/>
            <person name="Araus A.J."/>
            <person name="Petzold A."/>
            <person name="Susuki M."/>
            <person name="Suzuki K.-i.T."/>
            <person name="Hayashi T."/>
            <person name="Toyoda A."/>
            <person name="Oliveira C."/>
            <person name="Osipova E."/>
            <person name="Leigh N.D."/>
            <person name="Simon A."/>
            <person name="Yun M.H."/>
        </authorList>
    </citation>
    <scope>NUCLEOTIDE SEQUENCE</scope>
    <source>
        <strain evidence="2">20211129_DDA</strain>
        <tissue evidence="2">Liver</tissue>
    </source>
</reference>
<dbReference type="EMBL" id="JANPWB010000013">
    <property type="protein sequence ID" value="KAJ1108972.1"/>
    <property type="molecule type" value="Genomic_DNA"/>
</dbReference>
<dbReference type="AlphaFoldDB" id="A0AAV7MZ85"/>
<accession>A0AAV7MZ85</accession>
<protein>
    <submittedName>
        <fullName evidence="2">Uncharacterized protein</fullName>
    </submittedName>
</protein>